<dbReference type="GO" id="GO:0004595">
    <property type="term" value="F:pantetheine-phosphate adenylyltransferase activity"/>
    <property type="evidence" value="ECO:0007669"/>
    <property type="project" value="UniProtKB-UniRule"/>
</dbReference>
<dbReference type="EC" id="2.7.7.3" evidence="9"/>
<dbReference type="NCBIfam" id="TIGR00125">
    <property type="entry name" value="cyt_tran_rel"/>
    <property type="match status" value="1"/>
</dbReference>
<keyword evidence="3 9" id="KW-0548">Nucleotidyltransferase</keyword>
<comment type="caution">
    <text evidence="9">Lacks conserved residue(s) required for the propagation of feature annotation.</text>
</comment>
<dbReference type="PRINTS" id="PR01020">
    <property type="entry name" value="LPSBIOSNTHSS"/>
</dbReference>
<feature type="binding site" evidence="9">
    <location>
        <position position="19"/>
    </location>
    <ligand>
        <name>ATP</name>
        <dbReference type="ChEBI" id="CHEBI:30616"/>
    </ligand>
</feature>
<evidence type="ECO:0000256" key="1">
    <source>
        <dbReference type="ARBA" id="ARBA00022490"/>
    </source>
</evidence>
<comment type="function">
    <text evidence="9">Reversibly transfers an adenylyl group from ATP to 4'-phosphopantetheine, yielding dephospho-CoA (dPCoA) and pyrophosphate.</text>
</comment>
<gene>
    <name evidence="9" type="primary">coaD</name>
    <name evidence="11" type="ORF">LACPI_2209</name>
</gene>
<feature type="binding site" evidence="9">
    <location>
        <position position="43"/>
    </location>
    <ligand>
        <name>substrate</name>
    </ligand>
</feature>
<evidence type="ECO:0000256" key="2">
    <source>
        <dbReference type="ARBA" id="ARBA00022679"/>
    </source>
</evidence>
<accession>A0A0D6DZI8</accession>
<dbReference type="InterPro" id="IPR004821">
    <property type="entry name" value="Cyt_trans-like"/>
</dbReference>
<organism evidence="11 12">
    <name type="scientific">Pseudolactococcus piscium MKFS47</name>
    <dbReference type="NCBI Taxonomy" id="297352"/>
    <lineage>
        <taxon>Bacteria</taxon>
        <taxon>Bacillati</taxon>
        <taxon>Bacillota</taxon>
        <taxon>Bacilli</taxon>
        <taxon>Lactobacillales</taxon>
        <taxon>Streptococcaceae</taxon>
        <taxon>Pseudolactococcus</taxon>
    </lineage>
</organism>
<evidence type="ECO:0000259" key="10">
    <source>
        <dbReference type="Pfam" id="PF01467"/>
    </source>
</evidence>
<dbReference type="SUPFAM" id="SSF52374">
    <property type="entry name" value="Nucleotidylyl transferase"/>
    <property type="match status" value="1"/>
</dbReference>
<comment type="catalytic activity">
    <reaction evidence="8 9">
        <text>(R)-4'-phosphopantetheine + ATP + H(+) = 3'-dephospho-CoA + diphosphate</text>
        <dbReference type="Rhea" id="RHEA:19801"/>
        <dbReference type="ChEBI" id="CHEBI:15378"/>
        <dbReference type="ChEBI" id="CHEBI:30616"/>
        <dbReference type="ChEBI" id="CHEBI:33019"/>
        <dbReference type="ChEBI" id="CHEBI:57328"/>
        <dbReference type="ChEBI" id="CHEBI:61723"/>
        <dbReference type="EC" id="2.7.7.3"/>
    </reaction>
</comment>
<dbReference type="GO" id="GO:0015937">
    <property type="term" value="P:coenzyme A biosynthetic process"/>
    <property type="evidence" value="ECO:0007669"/>
    <property type="project" value="UniProtKB-UniRule"/>
</dbReference>
<dbReference type="RefSeq" id="WP_047916387.1">
    <property type="nucleotide sequence ID" value="NZ_LN774769.1"/>
</dbReference>
<dbReference type="HOGENOM" id="CLU_100149_1_1_9"/>
<evidence type="ECO:0000256" key="4">
    <source>
        <dbReference type="ARBA" id="ARBA00022741"/>
    </source>
</evidence>
<name>A0A0D6DZI8_9LACT</name>
<feature type="binding site" evidence="9">
    <location>
        <position position="76"/>
    </location>
    <ligand>
        <name>substrate</name>
    </ligand>
</feature>
<feature type="binding site" evidence="9">
    <location>
        <position position="101"/>
    </location>
    <ligand>
        <name>ATP</name>
        <dbReference type="ChEBI" id="CHEBI:30616"/>
    </ligand>
</feature>
<comment type="cofactor">
    <cofactor evidence="9">
        <name>Mg(2+)</name>
        <dbReference type="ChEBI" id="CHEBI:18420"/>
    </cofactor>
</comment>
<comment type="similarity">
    <text evidence="9">Belongs to the bacterial CoaD family.</text>
</comment>
<keyword evidence="5 9" id="KW-0067">ATP-binding</keyword>
<dbReference type="HAMAP" id="MF_00151">
    <property type="entry name" value="PPAT_bact"/>
    <property type="match status" value="1"/>
</dbReference>
<proteinExistence type="inferred from homology"/>
<feature type="binding site" evidence="9">
    <location>
        <begin position="11"/>
        <end position="12"/>
    </location>
    <ligand>
        <name>ATP</name>
        <dbReference type="ChEBI" id="CHEBI:30616"/>
    </ligand>
</feature>
<keyword evidence="2 9" id="KW-0808">Transferase</keyword>
<feature type="binding site" evidence="9">
    <location>
        <position position="11"/>
    </location>
    <ligand>
        <name>substrate</name>
    </ligand>
</feature>
<feature type="domain" description="Cytidyltransferase-like" evidence="10">
    <location>
        <begin position="7"/>
        <end position="135"/>
    </location>
</feature>
<dbReference type="EMBL" id="LN774769">
    <property type="protein sequence ID" value="CEN29409.1"/>
    <property type="molecule type" value="Genomic_DNA"/>
</dbReference>
<evidence type="ECO:0000256" key="7">
    <source>
        <dbReference type="ARBA" id="ARBA00022993"/>
    </source>
</evidence>
<feature type="binding site" evidence="9">
    <location>
        <position position="90"/>
    </location>
    <ligand>
        <name>substrate</name>
    </ligand>
</feature>
<dbReference type="GO" id="GO:0005737">
    <property type="term" value="C:cytoplasm"/>
    <property type="evidence" value="ECO:0007669"/>
    <property type="project" value="UniProtKB-SubCell"/>
</dbReference>
<dbReference type="Pfam" id="PF01467">
    <property type="entry name" value="CTP_transf_like"/>
    <property type="match status" value="1"/>
</dbReference>
<dbReference type="Proteomes" id="UP000033166">
    <property type="component" value="Chromosome I"/>
</dbReference>
<evidence type="ECO:0000256" key="8">
    <source>
        <dbReference type="ARBA" id="ARBA00029346"/>
    </source>
</evidence>
<dbReference type="InterPro" id="IPR001980">
    <property type="entry name" value="PPAT"/>
</dbReference>
<dbReference type="AlphaFoldDB" id="A0A0D6DZI8"/>
<dbReference type="NCBIfam" id="TIGR01510">
    <property type="entry name" value="coaD_prev_kdtB"/>
    <property type="match status" value="1"/>
</dbReference>
<keyword evidence="1 9" id="KW-0963">Cytoplasm</keyword>
<dbReference type="KEGG" id="lpk:LACPI_2209"/>
<keyword evidence="6 9" id="KW-0460">Magnesium</keyword>
<feature type="binding site" evidence="9">
    <location>
        <begin position="125"/>
        <end position="131"/>
    </location>
    <ligand>
        <name>ATP</name>
        <dbReference type="ChEBI" id="CHEBI:30616"/>
    </ligand>
</feature>
<dbReference type="PANTHER" id="PTHR21342:SF1">
    <property type="entry name" value="PHOSPHOPANTETHEINE ADENYLYLTRANSFERASE"/>
    <property type="match status" value="1"/>
</dbReference>
<comment type="subunit">
    <text evidence="9">Homohexamer.</text>
</comment>
<evidence type="ECO:0000256" key="3">
    <source>
        <dbReference type="ARBA" id="ARBA00022695"/>
    </source>
</evidence>
<evidence type="ECO:0000256" key="9">
    <source>
        <dbReference type="HAMAP-Rule" id="MF_00151"/>
    </source>
</evidence>
<feature type="site" description="Transition state stabilizer" evidence="9">
    <location>
        <position position="19"/>
    </location>
</feature>
<protein>
    <recommendedName>
        <fullName evidence="9">Phosphopantetheine adenylyltransferase</fullName>
        <ecNumber evidence="9">2.7.7.3</ecNumber>
    </recommendedName>
    <alternativeName>
        <fullName evidence="9">Dephospho-CoA pyrophosphorylase</fullName>
    </alternativeName>
    <alternativeName>
        <fullName evidence="9">Pantetheine-phosphate adenylyltransferase</fullName>
        <shortName evidence="9">PPAT</shortName>
    </alternativeName>
</protein>
<keyword evidence="7 9" id="KW-0173">Coenzyme A biosynthesis</keyword>
<dbReference type="UniPathway" id="UPA00241">
    <property type="reaction ID" value="UER00355"/>
</dbReference>
<keyword evidence="4 9" id="KW-0547">Nucleotide-binding</keyword>
<evidence type="ECO:0000256" key="6">
    <source>
        <dbReference type="ARBA" id="ARBA00022842"/>
    </source>
</evidence>
<evidence type="ECO:0000313" key="12">
    <source>
        <dbReference type="Proteomes" id="UP000033166"/>
    </source>
</evidence>
<evidence type="ECO:0000313" key="11">
    <source>
        <dbReference type="EMBL" id="CEN29409.1"/>
    </source>
</evidence>
<dbReference type="InterPro" id="IPR014729">
    <property type="entry name" value="Rossmann-like_a/b/a_fold"/>
</dbReference>
<dbReference type="GO" id="GO:0005524">
    <property type="term" value="F:ATP binding"/>
    <property type="evidence" value="ECO:0007669"/>
    <property type="project" value="UniProtKB-KW"/>
</dbReference>
<comment type="pathway">
    <text evidence="9">Cofactor biosynthesis; coenzyme A biosynthesis; CoA from (R)-pantothenate: step 4/5.</text>
</comment>
<dbReference type="STRING" id="1364.LP2241_50537"/>
<dbReference type="PANTHER" id="PTHR21342">
    <property type="entry name" value="PHOSPHOPANTETHEINE ADENYLYLTRANSFERASE"/>
    <property type="match status" value="1"/>
</dbReference>
<reference evidence="12" key="1">
    <citation type="submission" date="2015-01" db="EMBL/GenBank/DDBJ databases">
        <authorList>
            <person name="Andreevskaya M."/>
        </authorList>
    </citation>
    <scope>NUCLEOTIDE SEQUENCE [LARGE SCALE GENOMIC DNA]</scope>
    <source>
        <strain evidence="12">MKFS47</strain>
    </source>
</reference>
<comment type="subcellular location">
    <subcellularLocation>
        <location evidence="9">Cytoplasm</location>
    </subcellularLocation>
</comment>
<dbReference type="Gene3D" id="3.40.50.620">
    <property type="entry name" value="HUPs"/>
    <property type="match status" value="1"/>
</dbReference>
<sequence length="162" mass="18581">MTKKIGLYTGTFDTVTNGHLDIIYRAAKLFDTLYVGIFNNDKKNPLFSTIERKVMLENLLLDFDHVQVIVHESDLTVNVAEELQVTALVRSVRNVQDLAYESEMVYFNQQMSGIETIILLADPNLQYINSTRIKELGKFGADISKWVPSLVIKELERKIEKK</sequence>
<evidence type="ECO:0000256" key="5">
    <source>
        <dbReference type="ARBA" id="ARBA00022840"/>
    </source>
</evidence>